<gene>
    <name evidence="2" type="primary">rsmH_0</name>
    <name evidence="1" type="synonym">rsmH_39</name>
    <name evidence="2" type="ORF">g.31366</name>
    <name evidence="1" type="ORF">g.31370</name>
</gene>
<proteinExistence type="predicted"/>
<sequence>EREREMGYWESFQSAMEELKRRSPGLDSFKDACRTSYGSVASSAAVGSEGACNLYRSAAAGAARVASSALPPMKGACRHGWDYTSWAAGELDRAVRVEGPRWMAQWMPEAEERREIARVLKEAGKKAADVVISESARSVPGGLPLYRVIKQGATEINEIQTGSAAASAMQRKVARLEAELVDLRARNAVMGELLKNGGAPAVATRARRPEDVIGAFVQGVFKGGDFLDALLVPVPGGKRGDGSPGKPPC</sequence>
<dbReference type="GO" id="GO:0032259">
    <property type="term" value="P:methylation"/>
    <property type="evidence" value="ECO:0007669"/>
    <property type="project" value="UniProtKB-KW"/>
</dbReference>
<name>A0A1D1ZA07_9ARAE</name>
<dbReference type="GO" id="GO:0008168">
    <property type="term" value="F:methyltransferase activity"/>
    <property type="evidence" value="ECO:0007669"/>
    <property type="project" value="UniProtKB-KW"/>
</dbReference>
<keyword evidence="2" id="KW-0808">Transferase</keyword>
<evidence type="ECO:0000313" key="1">
    <source>
        <dbReference type="EMBL" id="JAT63258.1"/>
    </source>
</evidence>
<keyword evidence="2" id="KW-0489">Methyltransferase</keyword>
<accession>A0A1D1ZA07</accession>
<feature type="non-terminal residue" evidence="2">
    <location>
        <position position="1"/>
    </location>
</feature>
<dbReference type="EMBL" id="GDJX01004219">
    <property type="protein sequence ID" value="JAT63717.1"/>
    <property type="molecule type" value="Transcribed_RNA"/>
</dbReference>
<protein>
    <submittedName>
        <fullName evidence="2">Ribosomal RNA small subunit methyltransferase H</fullName>
    </submittedName>
</protein>
<dbReference type="AlphaFoldDB" id="A0A1D1ZA07"/>
<organism evidence="2">
    <name type="scientific">Anthurium amnicola</name>
    <dbReference type="NCBI Taxonomy" id="1678845"/>
    <lineage>
        <taxon>Eukaryota</taxon>
        <taxon>Viridiplantae</taxon>
        <taxon>Streptophyta</taxon>
        <taxon>Embryophyta</taxon>
        <taxon>Tracheophyta</taxon>
        <taxon>Spermatophyta</taxon>
        <taxon>Magnoliopsida</taxon>
        <taxon>Liliopsida</taxon>
        <taxon>Araceae</taxon>
        <taxon>Pothoideae</taxon>
        <taxon>Potheae</taxon>
        <taxon>Anthurium</taxon>
    </lineage>
</organism>
<evidence type="ECO:0000313" key="2">
    <source>
        <dbReference type="EMBL" id="JAT63717.1"/>
    </source>
</evidence>
<dbReference type="EMBL" id="GDJX01004678">
    <property type="protein sequence ID" value="JAT63258.1"/>
    <property type="molecule type" value="Transcribed_RNA"/>
</dbReference>
<reference evidence="2" key="1">
    <citation type="submission" date="2015-07" db="EMBL/GenBank/DDBJ databases">
        <title>Transcriptome Assembly of Anthurium amnicola.</title>
        <authorList>
            <person name="Suzuki J."/>
        </authorList>
    </citation>
    <scope>NUCLEOTIDE SEQUENCE</scope>
</reference>